<reference evidence="1" key="1">
    <citation type="submission" date="2022-12" db="EMBL/GenBank/DDBJ databases">
        <title>Polyphasic identification of a Novel Hot-Spring Cyanobacterium Ocullathermofonsia sinensis gen nov. sp. nov. and Genomic Insights on its Adaptations to the Thermal Habitat.</title>
        <authorList>
            <person name="Daroch M."/>
            <person name="Tang J."/>
            <person name="Jiang Y."/>
        </authorList>
    </citation>
    <scope>NUCLEOTIDE SEQUENCE</scope>
    <source>
        <strain evidence="1">PKUAC-SCTA174</strain>
    </source>
</reference>
<dbReference type="Proteomes" id="UP001163152">
    <property type="component" value="Chromosome"/>
</dbReference>
<organism evidence="1 2">
    <name type="scientific">Thermocoleostomius sinensis A174</name>
    <dbReference type="NCBI Taxonomy" id="2016057"/>
    <lineage>
        <taxon>Bacteria</taxon>
        <taxon>Bacillati</taxon>
        <taxon>Cyanobacteriota</taxon>
        <taxon>Cyanophyceae</taxon>
        <taxon>Oculatellales</taxon>
        <taxon>Oculatellaceae</taxon>
        <taxon>Thermocoleostomius</taxon>
    </lineage>
</organism>
<sequence length="175" mass="18003">MGLFFDVLSAINNPNQQGSVDQLSSIVNTINQTTSGVDSATTQTALSALTGGLRSMLKQQPKTGPGGLESMLSQFTGSGSSGLGMLSSVLSPQMQQQLAQTVAQKTGLSANMVQSMLPGLITAALGFLKMGSGKPGSTASNTVLSSFLDGNRDGDVDLGDAFKFATRFLNPPARL</sequence>
<dbReference type="EMBL" id="CP113797">
    <property type="protein sequence ID" value="WAL58104.1"/>
    <property type="molecule type" value="Genomic_DNA"/>
</dbReference>
<evidence type="ECO:0000313" key="1">
    <source>
        <dbReference type="EMBL" id="WAL58104.1"/>
    </source>
</evidence>
<dbReference type="AlphaFoldDB" id="A0A9E8Z7W4"/>
<protein>
    <submittedName>
        <fullName evidence="1">DUF937 domain-containing protein</fullName>
    </submittedName>
</protein>
<name>A0A9E8Z7W4_9CYAN</name>
<evidence type="ECO:0000313" key="2">
    <source>
        <dbReference type="Proteomes" id="UP001163152"/>
    </source>
</evidence>
<accession>A0A9E8Z7W4</accession>
<dbReference type="RefSeq" id="WP_268607500.1">
    <property type="nucleotide sequence ID" value="NZ_CP113797.1"/>
</dbReference>
<proteinExistence type="predicted"/>
<keyword evidence="2" id="KW-1185">Reference proteome</keyword>
<dbReference type="KEGG" id="tsin:OXH18_12955"/>
<gene>
    <name evidence="1" type="ORF">OXH18_12955</name>
</gene>